<keyword evidence="1" id="KW-0812">Transmembrane</keyword>
<keyword evidence="1" id="KW-0472">Membrane</keyword>
<evidence type="ECO:0000313" key="3">
    <source>
        <dbReference type="RefSeq" id="XP_022716199.1"/>
    </source>
</evidence>
<dbReference type="PANTHER" id="PTHR36393:SF1">
    <property type="entry name" value="SULFATE ADENYLYLTRANSFERASE SUBUNIT"/>
    <property type="match status" value="1"/>
</dbReference>
<dbReference type="AlphaFoldDB" id="A0A6P5WJS1"/>
<protein>
    <submittedName>
        <fullName evidence="3">Uncharacterized protein LOC111275256</fullName>
    </submittedName>
</protein>
<accession>A0A6P5WJS1</accession>
<proteinExistence type="predicted"/>
<dbReference type="Proteomes" id="UP000515121">
    <property type="component" value="Unplaced"/>
</dbReference>
<dbReference type="PANTHER" id="PTHR36393">
    <property type="entry name" value="SULFATE ADENYLYLTRANSFERASE SUBUNIT"/>
    <property type="match status" value="1"/>
</dbReference>
<gene>
    <name evidence="3" type="primary">LOC111275256</name>
</gene>
<sequence>MAQVLNLNPLASTFGSYSLTAARNQNVDRNWSSLLHNLKCNGRFYCLFSDNRREEEARKALESALGGKKNEFEKWNKEIKRREEAGRGDGAGAGVGADGGGGGWFGWGGRFGPSNGDHFWQEAQQTSLAILGIIVTYLIIAKGKLLLAVIFNPLLYALRGTRDGFTYVTSRILGKSYVDGPADSYNMLKREAHGHVSAKESVLKKWGSN</sequence>
<name>A0A6P5WJS1_DURZI</name>
<dbReference type="OrthoDB" id="2017354at2759"/>
<dbReference type="GeneID" id="111275256"/>
<evidence type="ECO:0000256" key="1">
    <source>
        <dbReference type="SAM" id="Phobius"/>
    </source>
</evidence>
<organism evidence="2 3">
    <name type="scientific">Durio zibethinus</name>
    <name type="common">Durian</name>
    <dbReference type="NCBI Taxonomy" id="66656"/>
    <lineage>
        <taxon>Eukaryota</taxon>
        <taxon>Viridiplantae</taxon>
        <taxon>Streptophyta</taxon>
        <taxon>Embryophyta</taxon>
        <taxon>Tracheophyta</taxon>
        <taxon>Spermatophyta</taxon>
        <taxon>Magnoliopsida</taxon>
        <taxon>eudicotyledons</taxon>
        <taxon>Gunneridae</taxon>
        <taxon>Pentapetalae</taxon>
        <taxon>rosids</taxon>
        <taxon>malvids</taxon>
        <taxon>Malvales</taxon>
        <taxon>Malvaceae</taxon>
        <taxon>Helicteroideae</taxon>
        <taxon>Durio</taxon>
    </lineage>
</organism>
<dbReference type="KEGG" id="dzi:111275256"/>
<evidence type="ECO:0000313" key="2">
    <source>
        <dbReference type="Proteomes" id="UP000515121"/>
    </source>
</evidence>
<keyword evidence="1" id="KW-1133">Transmembrane helix</keyword>
<keyword evidence="2" id="KW-1185">Reference proteome</keyword>
<dbReference type="RefSeq" id="XP_022716199.1">
    <property type="nucleotide sequence ID" value="XM_022860464.1"/>
</dbReference>
<reference evidence="3" key="1">
    <citation type="submission" date="2025-08" db="UniProtKB">
        <authorList>
            <consortium name="RefSeq"/>
        </authorList>
    </citation>
    <scope>IDENTIFICATION</scope>
    <source>
        <tissue evidence="3">Fruit stalk</tissue>
    </source>
</reference>
<feature type="transmembrane region" description="Helical" evidence="1">
    <location>
        <begin position="128"/>
        <end position="151"/>
    </location>
</feature>